<evidence type="ECO:0000259" key="1">
    <source>
        <dbReference type="Pfam" id="PF02492"/>
    </source>
</evidence>
<feature type="domain" description="CobW/HypB/UreG nucleotide-binding" evidence="1">
    <location>
        <begin position="172"/>
        <end position="238"/>
    </location>
</feature>
<dbReference type="InterPro" id="IPR051927">
    <property type="entry name" value="Zn_Chap_cDPG_Synth"/>
</dbReference>
<dbReference type="Proteomes" id="UP000277212">
    <property type="component" value="Unassembled WGS sequence"/>
</dbReference>
<feature type="domain" description="CobW/HypB/UreG nucleotide-binding" evidence="1">
    <location>
        <begin position="27"/>
        <end position="138"/>
    </location>
</feature>
<gene>
    <name evidence="2" type="ORF">CDV36_012181</name>
</gene>
<dbReference type="Pfam" id="PF02492">
    <property type="entry name" value="cobW"/>
    <property type="match status" value="2"/>
</dbReference>
<name>A0A3M2RSH4_9HYPO</name>
<dbReference type="OrthoDB" id="272672at2759"/>
<evidence type="ECO:0000313" key="3">
    <source>
        <dbReference type="Proteomes" id="UP000277212"/>
    </source>
</evidence>
<dbReference type="Gene3D" id="3.40.50.300">
    <property type="entry name" value="P-loop containing nucleotide triphosphate hydrolases"/>
    <property type="match status" value="1"/>
</dbReference>
<keyword evidence="3" id="KW-1185">Reference proteome</keyword>
<dbReference type="SUPFAM" id="SSF52540">
    <property type="entry name" value="P-loop containing nucleoside triphosphate hydrolases"/>
    <property type="match status" value="1"/>
</dbReference>
<evidence type="ECO:0000313" key="2">
    <source>
        <dbReference type="EMBL" id="RMJ08217.1"/>
    </source>
</evidence>
<dbReference type="AlphaFoldDB" id="A0A3M2RSH4"/>
<organism evidence="2 3">
    <name type="scientific">Fusarium kuroshium</name>
    <dbReference type="NCBI Taxonomy" id="2010991"/>
    <lineage>
        <taxon>Eukaryota</taxon>
        <taxon>Fungi</taxon>
        <taxon>Dikarya</taxon>
        <taxon>Ascomycota</taxon>
        <taxon>Pezizomycotina</taxon>
        <taxon>Sordariomycetes</taxon>
        <taxon>Hypocreomycetidae</taxon>
        <taxon>Hypocreales</taxon>
        <taxon>Nectriaceae</taxon>
        <taxon>Fusarium</taxon>
        <taxon>Fusarium solani species complex</taxon>
    </lineage>
</organism>
<protein>
    <recommendedName>
        <fullName evidence="1">CobW/HypB/UreG nucleotide-binding domain-containing protein</fullName>
    </recommendedName>
</protein>
<dbReference type="PANTHER" id="PTHR43603">
    <property type="entry name" value="COBW DOMAIN-CONTAINING PROTEIN DDB_G0274527"/>
    <property type="match status" value="1"/>
</dbReference>
<sequence length="260" mass="28141">MTADGEQQAAAPQLEVAAPGKSGTALPMTLLSGFLGAGKTTLLQHILKSDHGLRIAVIVNDMAGVNIDAGLIRETHRLRKSNEKIIALQNGCICCNLRGDLLEELLDLWKLQQFDYVVIESSGITEPEQVAETFDARVSELLSASGDDGVAVEGVDEITLDTLKEIQENGGLERIARIDTTVTVVDAFSILGEFQTDELLSDRQNVEKKDERTVSDLMADQIEFADVILLNKIDMVSLDSPPRVCCLRMASSLCLLTGTA</sequence>
<dbReference type="EMBL" id="NKUJ01000299">
    <property type="protein sequence ID" value="RMJ08217.1"/>
    <property type="molecule type" value="Genomic_DNA"/>
</dbReference>
<dbReference type="STRING" id="2010991.A0A3M2RSH4"/>
<accession>A0A3M2RSH4</accession>
<reference evidence="2 3" key="1">
    <citation type="submission" date="2017-06" db="EMBL/GenBank/DDBJ databases">
        <title>Comparative genomic analysis of Ambrosia Fusariam Clade fungi.</title>
        <authorList>
            <person name="Stajich J.E."/>
            <person name="Carrillo J."/>
            <person name="Kijimoto T."/>
            <person name="Eskalen A."/>
            <person name="O'Donnell K."/>
            <person name="Kasson M."/>
        </authorList>
    </citation>
    <scope>NUCLEOTIDE SEQUENCE [LARGE SCALE GENOMIC DNA]</scope>
    <source>
        <strain evidence="2">UCR3666</strain>
    </source>
</reference>
<dbReference type="InterPro" id="IPR027417">
    <property type="entry name" value="P-loop_NTPase"/>
</dbReference>
<dbReference type="PANTHER" id="PTHR43603:SF1">
    <property type="entry name" value="ZINC-REGULATED GTPASE METALLOPROTEIN ACTIVATOR 1"/>
    <property type="match status" value="1"/>
</dbReference>
<proteinExistence type="predicted"/>
<dbReference type="InterPro" id="IPR003495">
    <property type="entry name" value="CobW/HypB/UreG_nucleotide-bd"/>
</dbReference>
<dbReference type="CDD" id="cd03112">
    <property type="entry name" value="CobW-like"/>
    <property type="match status" value="1"/>
</dbReference>
<comment type="caution">
    <text evidence="2">The sequence shown here is derived from an EMBL/GenBank/DDBJ whole genome shotgun (WGS) entry which is preliminary data.</text>
</comment>